<accession>A0AAN7B4R5</accession>
<evidence type="ECO:0000259" key="1">
    <source>
        <dbReference type="Pfam" id="PF14856"/>
    </source>
</evidence>
<reference evidence="2" key="2">
    <citation type="submission" date="2023-05" db="EMBL/GenBank/DDBJ databases">
        <authorList>
            <consortium name="Lawrence Berkeley National Laboratory"/>
            <person name="Steindorff A."/>
            <person name="Hensen N."/>
            <person name="Bonometti L."/>
            <person name="Westerberg I."/>
            <person name="Brannstrom I.O."/>
            <person name="Guillou S."/>
            <person name="Cros-Aarteil S."/>
            <person name="Calhoun S."/>
            <person name="Haridas S."/>
            <person name="Kuo A."/>
            <person name="Mondo S."/>
            <person name="Pangilinan J."/>
            <person name="Riley R."/>
            <person name="Labutti K."/>
            <person name="Andreopoulos B."/>
            <person name="Lipzen A."/>
            <person name="Chen C."/>
            <person name="Yanf M."/>
            <person name="Daum C."/>
            <person name="Ng V."/>
            <person name="Clum A."/>
            <person name="Ohm R."/>
            <person name="Martin F."/>
            <person name="Silar P."/>
            <person name="Natvig D."/>
            <person name="Lalanne C."/>
            <person name="Gautier V."/>
            <person name="Ament-Velasquez S.L."/>
            <person name="Kruys A."/>
            <person name="Hutchinson M.I."/>
            <person name="Powell A.J."/>
            <person name="Barry K."/>
            <person name="Miller A.N."/>
            <person name="Grigoriev I.V."/>
            <person name="Debuchy R."/>
            <person name="Gladieux P."/>
            <person name="Thoren M.H."/>
            <person name="Johannesson H."/>
        </authorList>
    </citation>
    <scope>NUCLEOTIDE SEQUENCE</scope>
    <source>
        <strain evidence="2">PSN293</strain>
    </source>
</reference>
<dbReference type="InterPro" id="IPR029226">
    <property type="entry name" value="Ecp2-like"/>
</dbReference>
<evidence type="ECO:0000313" key="3">
    <source>
        <dbReference type="Proteomes" id="UP001301769"/>
    </source>
</evidence>
<feature type="domain" description="Ecp2 effector protein-like" evidence="1">
    <location>
        <begin position="32"/>
        <end position="130"/>
    </location>
</feature>
<proteinExistence type="predicted"/>
<dbReference type="AlphaFoldDB" id="A0AAN7B4R5"/>
<dbReference type="Proteomes" id="UP001301769">
    <property type="component" value="Unassembled WGS sequence"/>
</dbReference>
<sequence length="153" mass="16628">MPFDLELVPKDAVNVKPFHINHTLSAGDHNIYCNANGYVYWNEGSGGSPDVGDCQQLCRNIAGGGSWRVMEDGQHQIAEYHTCAYGVEPFNAKSPEIALIGNGDIMDTITEAINRYGGGGKVGASGTMWCSKVTGVWNGELAKMKFGIYHNNW</sequence>
<protein>
    <submittedName>
        <fullName evidence="2">RF2-like protein</fullName>
    </submittedName>
</protein>
<name>A0AAN7B4R5_9PEZI</name>
<reference evidence="2" key="1">
    <citation type="journal article" date="2023" name="Mol. Phylogenet. Evol.">
        <title>Genome-scale phylogeny and comparative genomics of the fungal order Sordariales.</title>
        <authorList>
            <person name="Hensen N."/>
            <person name="Bonometti L."/>
            <person name="Westerberg I."/>
            <person name="Brannstrom I.O."/>
            <person name="Guillou S."/>
            <person name="Cros-Aarteil S."/>
            <person name="Calhoun S."/>
            <person name="Haridas S."/>
            <person name="Kuo A."/>
            <person name="Mondo S."/>
            <person name="Pangilinan J."/>
            <person name="Riley R."/>
            <person name="LaButti K."/>
            <person name="Andreopoulos B."/>
            <person name="Lipzen A."/>
            <person name="Chen C."/>
            <person name="Yan M."/>
            <person name="Daum C."/>
            <person name="Ng V."/>
            <person name="Clum A."/>
            <person name="Steindorff A."/>
            <person name="Ohm R.A."/>
            <person name="Martin F."/>
            <person name="Silar P."/>
            <person name="Natvig D.O."/>
            <person name="Lalanne C."/>
            <person name="Gautier V."/>
            <person name="Ament-Velasquez S.L."/>
            <person name="Kruys A."/>
            <person name="Hutchinson M.I."/>
            <person name="Powell A.J."/>
            <person name="Barry K."/>
            <person name="Miller A.N."/>
            <person name="Grigoriev I.V."/>
            <person name="Debuchy R."/>
            <person name="Gladieux P."/>
            <person name="Hiltunen Thoren M."/>
            <person name="Johannesson H."/>
        </authorList>
    </citation>
    <scope>NUCLEOTIDE SEQUENCE</scope>
    <source>
        <strain evidence="2">PSN293</strain>
    </source>
</reference>
<evidence type="ECO:0000313" key="2">
    <source>
        <dbReference type="EMBL" id="KAK4209962.1"/>
    </source>
</evidence>
<organism evidence="2 3">
    <name type="scientific">Rhypophila decipiens</name>
    <dbReference type="NCBI Taxonomy" id="261697"/>
    <lineage>
        <taxon>Eukaryota</taxon>
        <taxon>Fungi</taxon>
        <taxon>Dikarya</taxon>
        <taxon>Ascomycota</taxon>
        <taxon>Pezizomycotina</taxon>
        <taxon>Sordariomycetes</taxon>
        <taxon>Sordariomycetidae</taxon>
        <taxon>Sordariales</taxon>
        <taxon>Naviculisporaceae</taxon>
        <taxon>Rhypophila</taxon>
    </lineage>
</organism>
<keyword evidence="3" id="KW-1185">Reference proteome</keyword>
<dbReference type="EMBL" id="MU858189">
    <property type="protein sequence ID" value="KAK4209962.1"/>
    <property type="molecule type" value="Genomic_DNA"/>
</dbReference>
<comment type="caution">
    <text evidence="2">The sequence shown here is derived from an EMBL/GenBank/DDBJ whole genome shotgun (WGS) entry which is preliminary data.</text>
</comment>
<gene>
    <name evidence="2" type="ORF">QBC37DRAFT_293520</name>
</gene>
<dbReference type="Pfam" id="PF14856">
    <property type="entry name" value="Hce2"/>
    <property type="match status" value="1"/>
</dbReference>